<evidence type="ECO:0000313" key="4">
    <source>
        <dbReference type="Proteomes" id="UP000006054"/>
    </source>
</evidence>
<dbReference type="PANTHER" id="PTHR21666:SF270">
    <property type="entry name" value="MUREIN HYDROLASE ACTIVATOR ENVC"/>
    <property type="match status" value="1"/>
</dbReference>
<dbReference type="InterPro" id="IPR016047">
    <property type="entry name" value="M23ase_b-sheet_dom"/>
</dbReference>
<evidence type="ECO:0000256" key="1">
    <source>
        <dbReference type="SAM" id="MobiDB-lite"/>
    </source>
</evidence>
<dbReference type="PROSITE" id="PS51782">
    <property type="entry name" value="LYSM"/>
    <property type="match status" value="1"/>
</dbReference>
<feature type="domain" description="LysM" evidence="2">
    <location>
        <begin position="453"/>
        <end position="497"/>
    </location>
</feature>
<protein>
    <submittedName>
        <fullName evidence="3">Metalloendopeptidase-like membrane protein</fullName>
    </submittedName>
</protein>
<dbReference type="EMBL" id="CP003345">
    <property type="protein sequence ID" value="AFM03598.1"/>
    <property type="molecule type" value="Genomic_DNA"/>
</dbReference>
<reference evidence="4" key="1">
    <citation type="submission" date="2012-06" db="EMBL/GenBank/DDBJ databases">
        <title>The complete genome of Flexibacter litoralis DSM 6794.</title>
        <authorList>
            <person name="Lucas S."/>
            <person name="Copeland A."/>
            <person name="Lapidus A."/>
            <person name="Glavina del Rio T."/>
            <person name="Dalin E."/>
            <person name="Tice H."/>
            <person name="Bruce D."/>
            <person name="Goodwin L."/>
            <person name="Pitluck S."/>
            <person name="Peters L."/>
            <person name="Ovchinnikova G."/>
            <person name="Lu M."/>
            <person name="Kyrpides N."/>
            <person name="Mavromatis K."/>
            <person name="Ivanova N."/>
            <person name="Brettin T."/>
            <person name="Detter J.C."/>
            <person name="Han C."/>
            <person name="Larimer F."/>
            <person name="Land M."/>
            <person name="Hauser L."/>
            <person name="Markowitz V."/>
            <person name="Cheng J.-F."/>
            <person name="Hugenholtz P."/>
            <person name="Woyke T."/>
            <person name="Wu D."/>
            <person name="Spring S."/>
            <person name="Lang E."/>
            <person name="Kopitz M."/>
            <person name="Brambilla E."/>
            <person name="Klenk H.-P."/>
            <person name="Eisen J.A."/>
        </authorList>
    </citation>
    <scope>NUCLEOTIDE SEQUENCE [LARGE SCALE GENOMIC DNA]</scope>
    <source>
        <strain evidence="4">ATCC 23117 / DSM 6794 / NBRC 15988 / NCIMB 1366 / Sio-4</strain>
    </source>
</reference>
<dbReference type="Proteomes" id="UP000006054">
    <property type="component" value="Chromosome"/>
</dbReference>
<dbReference type="InterPro" id="IPR050570">
    <property type="entry name" value="Cell_wall_metabolism_enzyme"/>
</dbReference>
<proteinExistence type="predicted"/>
<dbReference type="InterPro" id="IPR011055">
    <property type="entry name" value="Dup_hybrid_motif"/>
</dbReference>
<dbReference type="AlphaFoldDB" id="I4AI13"/>
<dbReference type="InterPro" id="IPR036779">
    <property type="entry name" value="LysM_dom_sf"/>
</dbReference>
<gene>
    <name evidence="3" type="ordered locus">Fleli_1160</name>
</gene>
<dbReference type="SMART" id="SM00257">
    <property type="entry name" value="LysM"/>
    <property type="match status" value="1"/>
</dbReference>
<dbReference type="Pfam" id="PF01476">
    <property type="entry name" value="LysM"/>
    <property type="match status" value="1"/>
</dbReference>
<dbReference type="Pfam" id="PF01551">
    <property type="entry name" value="Peptidase_M23"/>
    <property type="match status" value="1"/>
</dbReference>
<evidence type="ECO:0000259" key="2">
    <source>
        <dbReference type="PROSITE" id="PS51782"/>
    </source>
</evidence>
<organism evidence="3 4">
    <name type="scientific">Bernardetia litoralis (strain ATCC 23117 / DSM 6794 / NBRC 15988 / NCIMB 1366 / Fx l1 / Sio-4)</name>
    <name type="common">Flexibacter litoralis</name>
    <dbReference type="NCBI Taxonomy" id="880071"/>
    <lineage>
        <taxon>Bacteria</taxon>
        <taxon>Pseudomonadati</taxon>
        <taxon>Bacteroidota</taxon>
        <taxon>Cytophagia</taxon>
        <taxon>Cytophagales</taxon>
        <taxon>Bernardetiaceae</taxon>
        <taxon>Bernardetia</taxon>
    </lineage>
</organism>
<dbReference type="SUPFAM" id="SSF54106">
    <property type="entry name" value="LysM domain"/>
    <property type="match status" value="1"/>
</dbReference>
<dbReference type="PANTHER" id="PTHR21666">
    <property type="entry name" value="PEPTIDASE-RELATED"/>
    <property type="match status" value="1"/>
</dbReference>
<dbReference type="SUPFAM" id="SSF51261">
    <property type="entry name" value="Duplicated hybrid motif"/>
    <property type="match status" value="1"/>
</dbReference>
<feature type="region of interest" description="Disordered" evidence="1">
    <location>
        <begin position="69"/>
        <end position="90"/>
    </location>
</feature>
<dbReference type="HOGENOM" id="CLU_547195_0_0_10"/>
<dbReference type="eggNOG" id="COG1388">
    <property type="taxonomic scope" value="Bacteria"/>
</dbReference>
<dbReference type="STRING" id="880071.Fleli_1160"/>
<dbReference type="Gene3D" id="3.10.350.10">
    <property type="entry name" value="LysM domain"/>
    <property type="match status" value="1"/>
</dbReference>
<keyword evidence="4" id="KW-1185">Reference proteome</keyword>
<dbReference type="InterPro" id="IPR018392">
    <property type="entry name" value="LysM"/>
</dbReference>
<accession>I4AI13</accession>
<dbReference type="KEGG" id="fli:Fleli_1160"/>
<feature type="compositionally biased region" description="Polar residues" evidence="1">
    <location>
        <begin position="135"/>
        <end position="147"/>
    </location>
</feature>
<sequence length="498" mass="56282" precursor="true">MDSNNYTKKLLHNTSKYHKALKFFSFFFILFTFLAQKNNVTAQNTQKDKNNQSDFKTITIPNLLILPTNTDTEKEKVSQKEEPKKDKKTDSLKLNLAISKTDSVDAFGISKSDIDSTLFMSTSKNKEIKTDSVKGMTSKTGKNTDVVNKNAPAIGGDSYEEENFRPANATLLNLSDTTMLRLSTLGGSWGYSLFLDTLAISMNARKSLFREDTSNYDNAKMSNIVLISEEIAIDCVWITMRQYYKVWNSNAVNPYGIDASKFRDTVQITLYDSAQNQYWSPPMASNKINSNFGYRRYRWHHGTDLDLDTGDPIYSVFDGIIRLKKYGRGFGNHIVVRHNNGLETVYAHLSATNVEIGDYVKAGQMIGKGGTTGRSTGPHLHFEIRYEGNSIDAATIFDFEKNEIKFKNFELTAANFKHLGARVNSTHTHTHDDDGDGDGDGDSDDTHTVRRVIYHKIKSGDSLWKISRQYGVTISSICKLNNMSTRSNLRLGRRLRIR</sequence>
<evidence type="ECO:0000313" key="3">
    <source>
        <dbReference type="EMBL" id="AFM03598.1"/>
    </source>
</evidence>
<dbReference type="Gene3D" id="2.70.70.10">
    <property type="entry name" value="Glucose Permease (Domain IIA)"/>
    <property type="match status" value="1"/>
</dbReference>
<dbReference type="eggNOG" id="COG0739">
    <property type="taxonomic scope" value="Bacteria"/>
</dbReference>
<dbReference type="OrthoDB" id="9805070at2"/>
<name>I4AI13_BERLS</name>
<dbReference type="CDD" id="cd00118">
    <property type="entry name" value="LysM"/>
    <property type="match status" value="1"/>
</dbReference>
<dbReference type="CDD" id="cd12797">
    <property type="entry name" value="M23_peptidase"/>
    <property type="match status" value="1"/>
</dbReference>
<feature type="region of interest" description="Disordered" evidence="1">
    <location>
        <begin position="130"/>
        <end position="149"/>
    </location>
</feature>
<dbReference type="GO" id="GO:0004222">
    <property type="term" value="F:metalloendopeptidase activity"/>
    <property type="evidence" value="ECO:0007669"/>
    <property type="project" value="TreeGrafter"/>
</dbReference>
<feature type="compositionally biased region" description="Basic and acidic residues" evidence="1">
    <location>
        <begin position="71"/>
        <end position="90"/>
    </location>
</feature>